<reference evidence="1 2" key="1">
    <citation type="journal article" date="2020" name="Nature">
        <title>Isolation of an archaeon at the prokaryote-eukaryote interface.</title>
        <authorList>
            <person name="Imachi H."/>
            <person name="Nobu M.K."/>
            <person name="Nakahara N."/>
            <person name="Morono Y."/>
            <person name="Ogawara M."/>
            <person name="Takaki Y."/>
            <person name="Takano Y."/>
            <person name="Uematsu K."/>
            <person name="Ikuta T."/>
            <person name="Ito M."/>
            <person name="Matsui Y."/>
            <person name="Miyazaki M."/>
            <person name="Murata K."/>
            <person name="Saito Y."/>
            <person name="Sakai S."/>
            <person name="Song C."/>
            <person name="Tasumi E."/>
            <person name="Yamanaka Y."/>
            <person name="Yamaguchi T."/>
            <person name="Kamagata Y."/>
            <person name="Tamaki H."/>
            <person name="Takai K."/>
        </authorList>
    </citation>
    <scope>NUCLEOTIDE SEQUENCE [LARGE SCALE GENOMIC DNA]</scope>
    <source>
        <strain evidence="1 2">MK-D1</strain>
    </source>
</reference>
<keyword evidence="2" id="KW-1185">Reference proteome</keyword>
<protein>
    <submittedName>
        <fullName evidence="1">Uncharacterized protein</fullName>
    </submittedName>
</protein>
<proteinExistence type="predicted"/>
<dbReference type="RefSeq" id="WP_147663852.1">
    <property type="nucleotide sequence ID" value="NZ_CP042905.2"/>
</dbReference>
<evidence type="ECO:0000313" key="2">
    <source>
        <dbReference type="Proteomes" id="UP000321408"/>
    </source>
</evidence>
<gene>
    <name evidence="1" type="ORF">DSAG12_02760</name>
</gene>
<reference evidence="1 2" key="2">
    <citation type="journal article" date="2024" name="Int. J. Syst. Evol. Microbiol.">
        <title>Promethearchaeum syntrophicum gen. nov., sp. nov., an anaerobic, obligately syntrophic archaeon, the first isolate of the lineage 'Asgard' archaea, and proposal of the new archaeal phylum Promethearchaeota phyl. nov. and kingdom Promethearchaeati regn. nov.</title>
        <authorList>
            <person name="Imachi H."/>
            <person name="Nobu M.K."/>
            <person name="Kato S."/>
            <person name="Takaki Y."/>
            <person name="Miyazaki M."/>
            <person name="Miyata M."/>
            <person name="Ogawara M."/>
            <person name="Saito Y."/>
            <person name="Sakai S."/>
            <person name="Tahara Y.O."/>
            <person name="Takano Y."/>
            <person name="Tasumi E."/>
            <person name="Uematsu K."/>
            <person name="Yoshimura T."/>
            <person name="Itoh T."/>
            <person name="Ohkuma M."/>
            <person name="Takai K."/>
        </authorList>
    </citation>
    <scope>NUCLEOTIDE SEQUENCE [LARGE SCALE GENOMIC DNA]</scope>
    <source>
        <strain evidence="1 2">MK-D1</strain>
    </source>
</reference>
<accession>A0A5B9DCA4</accession>
<dbReference type="Proteomes" id="UP000321408">
    <property type="component" value="Chromosome"/>
</dbReference>
<sequence length="161" mass="18916">MEQIKTYFRVSNEIHTMNLKIQRILDKYLLGIFIARKGGDILYSKQFQKEKSLNLDLMSNFISALSLFGEENIGDIKRIFVEGLNLTMNIVAEHDLILTILFRPDMTQDFLDEEIHKGLDLFYNEYKTQIDKMLTNQAIYQKFDDKMAVLIHSYLVRINAL</sequence>
<organism evidence="1 2">
    <name type="scientific">Promethearchaeum syntrophicum</name>
    <dbReference type="NCBI Taxonomy" id="2594042"/>
    <lineage>
        <taxon>Archaea</taxon>
        <taxon>Promethearchaeati</taxon>
        <taxon>Promethearchaeota</taxon>
        <taxon>Promethearchaeia</taxon>
        <taxon>Promethearchaeales</taxon>
        <taxon>Promethearchaeaceae</taxon>
        <taxon>Promethearchaeum</taxon>
    </lineage>
</organism>
<dbReference type="AlphaFoldDB" id="A0A5B9DCA4"/>
<dbReference type="GeneID" id="41330739"/>
<evidence type="ECO:0000313" key="1">
    <source>
        <dbReference type="EMBL" id="QEE16929.1"/>
    </source>
</evidence>
<name>A0A5B9DCA4_9ARCH</name>
<dbReference type="KEGG" id="psyt:DSAG12_02760"/>
<dbReference type="EMBL" id="CP042905">
    <property type="protein sequence ID" value="QEE16929.1"/>
    <property type="molecule type" value="Genomic_DNA"/>
</dbReference>